<organism evidence="1 2">
    <name type="scientific">Pistacia integerrima</name>
    <dbReference type="NCBI Taxonomy" id="434235"/>
    <lineage>
        <taxon>Eukaryota</taxon>
        <taxon>Viridiplantae</taxon>
        <taxon>Streptophyta</taxon>
        <taxon>Embryophyta</taxon>
        <taxon>Tracheophyta</taxon>
        <taxon>Spermatophyta</taxon>
        <taxon>Magnoliopsida</taxon>
        <taxon>eudicotyledons</taxon>
        <taxon>Gunneridae</taxon>
        <taxon>Pentapetalae</taxon>
        <taxon>rosids</taxon>
        <taxon>malvids</taxon>
        <taxon>Sapindales</taxon>
        <taxon>Anacardiaceae</taxon>
        <taxon>Pistacia</taxon>
    </lineage>
</organism>
<name>A0ACC0YFE0_9ROSI</name>
<dbReference type="Proteomes" id="UP001163603">
    <property type="component" value="Chromosome 7"/>
</dbReference>
<comment type="caution">
    <text evidence="1">The sequence shown here is derived from an EMBL/GenBank/DDBJ whole genome shotgun (WGS) entry which is preliminary data.</text>
</comment>
<gene>
    <name evidence="1" type="ORF">Pint_25842</name>
</gene>
<protein>
    <submittedName>
        <fullName evidence="1">Uncharacterized protein</fullName>
    </submittedName>
</protein>
<dbReference type="EMBL" id="CM047742">
    <property type="protein sequence ID" value="KAJ0035880.1"/>
    <property type="molecule type" value="Genomic_DNA"/>
</dbReference>
<evidence type="ECO:0000313" key="1">
    <source>
        <dbReference type="EMBL" id="KAJ0035880.1"/>
    </source>
</evidence>
<accession>A0ACC0YFE0</accession>
<evidence type="ECO:0000313" key="2">
    <source>
        <dbReference type="Proteomes" id="UP001163603"/>
    </source>
</evidence>
<reference evidence="2" key="1">
    <citation type="journal article" date="2023" name="G3 (Bethesda)">
        <title>Genome assembly and association tests identify interacting loci associated with vigor, precocity, and sex in interspecific pistachio rootstocks.</title>
        <authorList>
            <person name="Palmer W."/>
            <person name="Jacygrad E."/>
            <person name="Sagayaradj S."/>
            <person name="Cavanaugh K."/>
            <person name="Han R."/>
            <person name="Bertier L."/>
            <person name="Beede B."/>
            <person name="Kafkas S."/>
            <person name="Golino D."/>
            <person name="Preece J."/>
            <person name="Michelmore R."/>
        </authorList>
    </citation>
    <scope>NUCLEOTIDE SEQUENCE [LARGE SCALE GENOMIC DNA]</scope>
</reference>
<sequence length="114" mass="13094">MRSLGHLILFLYVCSFHSCVQGRKNLFMRAAHLDQFHEVPSKVHLHLSLAGSSVDRNLIYNLFTCKVSFGLPCLDFSMTGLWEADFCTHIQRNEGPGEWRHRLHGLYAADSLLY</sequence>
<proteinExistence type="predicted"/>
<keyword evidence="2" id="KW-1185">Reference proteome</keyword>